<evidence type="ECO:0000256" key="3">
    <source>
        <dbReference type="ARBA" id="ARBA00022839"/>
    </source>
</evidence>
<dbReference type="PANTHER" id="PTHR23044:SF61">
    <property type="entry name" value="3'-5' EXORIBONUCLEASE 1-RELATED"/>
    <property type="match status" value="1"/>
</dbReference>
<dbReference type="InterPro" id="IPR013520">
    <property type="entry name" value="Ribonucl_H"/>
</dbReference>
<sequence length="288" mass="32967">MSNAPESVAETGATDEVEQLVSGVAKMRLDLETLGLSSKGNKETLAKRLKKAQKIALTAADEANVKTSVTESDEQGPTVTPFDYYLFFDVEATCEEKDKRYPHEIIEFPVVLVEGKTFEIVDQYRSYVKPSINPILSEFCKKLTGITQESVDESPDFINMLNDFQTWMAKYSLFQEKSAIFVTDGPFDIRDFITQQCNHDNIPVPAYFFRWVDIKKAFARFYNGKPETIATMLDRLGMEFEGRAHSGLDDATNIYRIARHMYHKGYVFKKYSRHPMASVSVRKSRKER</sequence>
<proteinExistence type="predicted"/>
<dbReference type="OrthoDB" id="448399at2759"/>
<dbReference type="PANTHER" id="PTHR23044">
    <property type="entry name" value="3'-5' EXONUCLEASE ERI1-RELATED"/>
    <property type="match status" value="1"/>
</dbReference>
<dbReference type="GO" id="GO:0000175">
    <property type="term" value="F:3'-5'-RNA exonuclease activity"/>
    <property type="evidence" value="ECO:0007669"/>
    <property type="project" value="InterPro"/>
</dbReference>
<dbReference type="InterPro" id="IPR036397">
    <property type="entry name" value="RNaseH_sf"/>
</dbReference>
<protein>
    <recommendedName>
        <fullName evidence="4">Exonuclease domain-containing protein</fullName>
    </recommendedName>
</protein>
<keyword evidence="6" id="KW-1185">Reference proteome</keyword>
<dbReference type="Proteomes" id="UP000654370">
    <property type="component" value="Unassembled WGS sequence"/>
</dbReference>
<dbReference type="InterPro" id="IPR051274">
    <property type="entry name" value="3-5_Exoribonuclease"/>
</dbReference>
<dbReference type="SUPFAM" id="SSF53098">
    <property type="entry name" value="Ribonuclease H-like"/>
    <property type="match status" value="1"/>
</dbReference>
<evidence type="ECO:0000259" key="4">
    <source>
        <dbReference type="SMART" id="SM00479"/>
    </source>
</evidence>
<dbReference type="SMART" id="SM00479">
    <property type="entry name" value="EXOIII"/>
    <property type="match status" value="1"/>
</dbReference>
<dbReference type="AlphaFoldDB" id="A0A8H7PD90"/>
<evidence type="ECO:0000256" key="2">
    <source>
        <dbReference type="ARBA" id="ARBA00022801"/>
    </source>
</evidence>
<evidence type="ECO:0000313" key="6">
    <source>
        <dbReference type="Proteomes" id="UP000654370"/>
    </source>
</evidence>
<accession>A0A8H7PD90</accession>
<gene>
    <name evidence="5" type="ORF">INT43_008172</name>
</gene>
<dbReference type="Pfam" id="PF00929">
    <property type="entry name" value="RNase_T"/>
    <property type="match status" value="1"/>
</dbReference>
<dbReference type="InterPro" id="IPR012337">
    <property type="entry name" value="RNaseH-like_sf"/>
</dbReference>
<keyword evidence="1" id="KW-0540">Nuclease</keyword>
<dbReference type="GO" id="GO:0003676">
    <property type="term" value="F:nucleic acid binding"/>
    <property type="evidence" value="ECO:0007669"/>
    <property type="project" value="InterPro"/>
</dbReference>
<feature type="domain" description="Exonuclease" evidence="4">
    <location>
        <begin position="84"/>
        <end position="267"/>
    </location>
</feature>
<name>A0A8H7PD90_MORIS</name>
<keyword evidence="3" id="KW-0269">Exonuclease</keyword>
<organism evidence="5 6">
    <name type="scientific">Mortierella isabellina</name>
    <name type="common">Filamentous fungus</name>
    <name type="synonym">Umbelopsis isabellina</name>
    <dbReference type="NCBI Taxonomy" id="91625"/>
    <lineage>
        <taxon>Eukaryota</taxon>
        <taxon>Fungi</taxon>
        <taxon>Fungi incertae sedis</taxon>
        <taxon>Mucoromycota</taxon>
        <taxon>Mucoromycotina</taxon>
        <taxon>Umbelopsidomycetes</taxon>
        <taxon>Umbelopsidales</taxon>
        <taxon>Umbelopsidaceae</taxon>
        <taxon>Umbelopsis</taxon>
    </lineage>
</organism>
<keyword evidence="2" id="KW-0378">Hydrolase</keyword>
<dbReference type="CDD" id="cd06133">
    <property type="entry name" value="ERI-1_3'hExo_like"/>
    <property type="match status" value="1"/>
</dbReference>
<dbReference type="EMBL" id="JAEPQZ010000019">
    <property type="protein sequence ID" value="KAG2171792.1"/>
    <property type="molecule type" value="Genomic_DNA"/>
</dbReference>
<dbReference type="Gene3D" id="3.30.420.10">
    <property type="entry name" value="Ribonuclease H-like superfamily/Ribonuclease H"/>
    <property type="match status" value="1"/>
</dbReference>
<reference evidence="5" key="1">
    <citation type="submission" date="2020-12" db="EMBL/GenBank/DDBJ databases">
        <title>Metabolic potential, ecology and presence of endohyphal bacteria is reflected in genomic diversity of Mucoromycotina.</title>
        <authorList>
            <person name="Muszewska A."/>
            <person name="Okrasinska A."/>
            <person name="Steczkiewicz K."/>
            <person name="Drgas O."/>
            <person name="Orlowska M."/>
            <person name="Perlinska-Lenart U."/>
            <person name="Aleksandrzak-Piekarczyk T."/>
            <person name="Szatraj K."/>
            <person name="Zielenkiewicz U."/>
            <person name="Pilsyk S."/>
            <person name="Malc E."/>
            <person name="Mieczkowski P."/>
            <person name="Kruszewska J.S."/>
            <person name="Biernat P."/>
            <person name="Pawlowska J."/>
        </authorList>
    </citation>
    <scope>NUCLEOTIDE SEQUENCE</scope>
    <source>
        <strain evidence="5">WA0000067209</strain>
    </source>
</reference>
<evidence type="ECO:0000256" key="1">
    <source>
        <dbReference type="ARBA" id="ARBA00022722"/>
    </source>
</evidence>
<dbReference type="InterPro" id="IPR047201">
    <property type="entry name" value="ERI-1_3'hExo-like"/>
</dbReference>
<evidence type="ECO:0000313" key="5">
    <source>
        <dbReference type="EMBL" id="KAG2171792.1"/>
    </source>
</evidence>
<comment type="caution">
    <text evidence="5">The sequence shown here is derived from an EMBL/GenBank/DDBJ whole genome shotgun (WGS) entry which is preliminary data.</text>
</comment>